<evidence type="ECO:0000313" key="2">
    <source>
        <dbReference type="Proteomes" id="UP001250698"/>
    </source>
</evidence>
<organism evidence="1 2">
    <name type="scientific">Hymenobacter endophyticus</name>
    <dbReference type="NCBI Taxonomy" id="3076335"/>
    <lineage>
        <taxon>Bacteria</taxon>
        <taxon>Pseudomonadati</taxon>
        <taxon>Bacteroidota</taxon>
        <taxon>Cytophagia</taxon>
        <taxon>Cytophagales</taxon>
        <taxon>Hymenobacteraceae</taxon>
        <taxon>Hymenobacter</taxon>
    </lineage>
</organism>
<dbReference type="EMBL" id="JAWDJT010000001">
    <property type="protein sequence ID" value="MDU0369007.1"/>
    <property type="molecule type" value="Genomic_DNA"/>
</dbReference>
<dbReference type="Proteomes" id="UP001250698">
    <property type="component" value="Unassembled WGS sequence"/>
</dbReference>
<dbReference type="RefSeq" id="WP_315996525.1">
    <property type="nucleotide sequence ID" value="NZ_JAWDJT010000001.1"/>
</dbReference>
<comment type="caution">
    <text evidence="1">The sequence shown here is derived from an EMBL/GenBank/DDBJ whole genome shotgun (WGS) entry which is preliminary data.</text>
</comment>
<keyword evidence="2" id="KW-1185">Reference proteome</keyword>
<name>A0ABU3TCA6_9BACT</name>
<gene>
    <name evidence="1" type="ORF">ROI90_01255</name>
</gene>
<sequence>MTTSLLPAVQAALAQASSDEAGISDVLRLVGEYLHADRCFLYVRDPAVGRGRIAFCWRRTEAIANPIHD</sequence>
<accession>A0ABU3TCA6</accession>
<reference evidence="1 2" key="1">
    <citation type="submission" date="2023-10" db="EMBL/GenBank/DDBJ databases">
        <title>Hymenobacter endophyticus sp. nov., an isolate from the leaf tissues of wheat.</title>
        <authorList>
            <person name="Dai Y."/>
        </authorList>
    </citation>
    <scope>NUCLEOTIDE SEQUENCE [LARGE SCALE GENOMIC DNA]</scope>
    <source>
        <strain evidence="1 2">ZK17L-C2</strain>
    </source>
</reference>
<protein>
    <recommendedName>
        <fullName evidence="3">GAF domain-containing protein</fullName>
    </recommendedName>
</protein>
<evidence type="ECO:0000313" key="1">
    <source>
        <dbReference type="EMBL" id="MDU0369007.1"/>
    </source>
</evidence>
<proteinExistence type="predicted"/>
<evidence type="ECO:0008006" key="3">
    <source>
        <dbReference type="Google" id="ProtNLM"/>
    </source>
</evidence>